<proteinExistence type="predicted"/>
<organism evidence="1 2">
    <name type="scientific">[Ruminococcus] torques ATCC 27756</name>
    <dbReference type="NCBI Taxonomy" id="411460"/>
    <lineage>
        <taxon>Bacteria</taxon>
        <taxon>Bacillati</taxon>
        <taxon>Bacillota</taxon>
        <taxon>Clostridia</taxon>
        <taxon>Lachnospirales</taxon>
        <taxon>Lachnospiraceae</taxon>
        <taxon>Mediterraneibacter</taxon>
    </lineage>
</organism>
<dbReference type="EMBL" id="AAVP02000003">
    <property type="protein sequence ID" value="EDK24659.1"/>
    <property type="molecule type" value="Genomic_DNA"/>
</dbReference>
<gene>
    <name evidence="1" type="ORF">RUMTOR_00925</name>
</gene>
<accession>A5KL21</accession>
<reference evidence="1 2" key="2">
    <citation type="submission" date="2007-04" db="EMBL/GenBank/DDBJ databases">
        <title>Draft genome sequence of Ruminococcus torques (ATCC 27756).</title>
        <authorList>
            <person name="Sudarsanam P."/>
            <person name="Ley R."/>
            <person name="Guruge J."/>
            <person name="Turnbaugh P.J."/>
            <person name="Mahowald M."/>
            <person name="Liep D."/>
            <person name="Gordon J."/>
        </authorList>
    </citation>
    <scope>NUCLEOTIDE SEQUENCE [LARGE SCALE GENOMIC DNA]</scope>
    <source>
        <strain evidence="1 2">ATCC 27756</strain>
    </source>
</reference>
<name>A5KL21_9FIRM</name>
<dbReference type="HOGENOM" id="CLU_3140357_0_0_9"/>
<dbReference type="AlphaFoldDB" id="A5KL21"/>
<sequence>MKYNTSVEKEETTYTRNGYREVSVSFYIGKKERMRIKNYRDIRERVWIC</sequence>
<dbReference type="PaxDb" id="411460-RUMTOR_00925"/>
<comment type="caution">
    <text evidence="1">The sequence shown here is derived from an EMBL/GenBank/DDBJ whole genome shotgun (WGS) entry which is preliminary data.</text>
</comment>
<protein>
    <submittedName>
        <fullName evidence="1">Uncharacterized protein</fullName>
    </submittedName>
</protein>
<reference evidence="1 2" key="1">
    <citation type="submission" date="2007-03" db="EMBL/GenBank/DDBJ databases">
        <authorList>
            <person name="Fulton L."/>
            <person name="Clifton S."/>
            <person name="Fulton B."/>
            <person name="Xu J."/>
            <person name="Minx P."/>
            <person name="Pepin K.H."/>
            <person name="Johnson M."/>
            <person name="Thiruvilangam P."/>
            <person name="Bhonagiri V."/>
            <person name="Nash W.E."/>
            <person name="Mardis E.R."/>
            <person name="Wilson R.K."/>
        </authorList>
    </citation>
    <scope>NUCLEOTIDE SEQUENCE [LARGE SCALE GENOMIC DNA]</scope>
    <source>
        <strain evidence="1 2">ATCC 27756</strain>
    </source>
</reference>
<evidence type="ECO:0000313" key="2">
    <source>
        <dbReference type="Proteomes" id="UP000003577"/>
    </source>
</evidence>
<dbReference type="Proteomes" id="UP000003577">
    <property type="component" value="Unassembled WGS sequence"/>
</dbReference>
<evidence type="ECO:0000313" key="1">
    <source>
        <dbReference type="EMBL" id="EDK24659.1"/>
    </source>
</evidence>